<dbReference type="GO" id="GO:0005524">
    <property type="term" value="F:ATP binding"/>
    <property type="evidence" value="ECO:0007669"/>
    <property type="project" value="UniProtKB-UniRule"/>
</dbReference>
<evidence type="ECO:0000259" key="7">
    <source>
        <dbReference type="PROSITE" id="PS50011"/>
    </source>
</evidence>
<dbReference type="EMBL" id="LLKB01000005">
    <property type="protein sequence ID" value="KQC85021.1"/>
    <property type="molecule type" value="Genomic_DNA"/>
</dbReference>
<feature type="domain" description="Protein kinase" evidence="7">
    <location>
        <begin position="46"/>
        <end position="327"/>
    </location>
</feature>
<evidence type="ECO:0000256" key="6">
    <source>
        <dbReference type="SAM" id="Phobius"/>
    </source>
</evidence>
<keyword evidence="6" id="KW-1133">Transmembrane helix</keyword>
<evidence type="ECO:0000256" key="2">
    <source>
        <dbReference type="ARBA" id="ARBA00022741"/>
    </source>
</evidence>
<dbReference type="CDD" id="cd14014">
    <property type="entry name" value="STKc_PknB_like"/>
    <property type="match status" value="1"/>
</dbReference>
<protein>
    <recommendedName>
        <fullName evidence="7">Protein kinase domain-containing protein</fullName>
    </recommendedName>
</protein>
<dbReference type="GO" id="GO:0016020">
    <property type="term" value="C:membrane"/>
    <property type="evidence" value="ECO:0007669"/>
    <property type="project" value="TreeGrafter"/>
</dbReference>
<evidence type="ECO:0000256" key="5">
    <source>
        <dbReference type="PROSITE-ProRule" id="PRU10141"/>
    </source>
</evidence>
<evidence type="ECO:0000256" key="3">
    <source>
        <dbReference type="ARBA" id="ARBA00022777"/>
    </source>
</evidence>
<evidence type="ECO:0000313" key="8">
    <source>
        <dbReference type="EMBL" id="KQC85021.1"/>
    </source>
</evidence>
<organism evidence="8 9">
    <name type="scientific">Butyribacter intestini</name>
    <dbReference type="NCBI Taxonomy" id="1703332"/>
    <lineage>
        <taxon>Bacteria</taxon>
        <taxon>Bacillati</taxon>
        <taxon>Bacillota</taxon>
        <taxon>Clostridia</taxon>
        <taxon>Lachnospirales</taxon>
        <taxon>Lachnospiraceae</taxon>
        <taxon>Butyribacter</taxon>
    </lineage>
</organism>
<dbReference type="PANTHER" id="PTHR24348:SF22">
    <property type="entry name" value="NON-SPECIFIC SERINE_THREONINE PROTEIN KINASE"/>
    <property type="match status" value="1"/>
</dbReference>
<keyword evidence="1" id="KW-0808">Transferase</keyword>
<dbReference type="AlphaFoldDB" id="A0AAW3JQJ6"/>
<name>A0AAW3JQJ6_9FIRM</name>
<dbReference type="InterPro" id="IPR008266">
    <property type="entry name" value="Tyr_kinase_AS"/>
</dbReference>
<dbReference type="PROSITE" id="PS00107">
    <property type="entry name" value="PROTEIN_KINASE_ATP"/>
    <property type="match status" value="1"/>
</dbReference>
<dbReference type="Gene3D" id="1.10.510.10">
    <property type="entry name" value="Transferase(Phosphotransferase) domain 1"/>
    <property type="match status" value="1"/>
</dbReference>
<dbReference type="PROSITE" id="PS50011">
    <property type="entry name" value="PROTEIN_KINASE_DOM"/>
    <property type="match status" value="1"/>
</dbReference>
<accession>A0AAW3JQJ6</accession>
<keyword evidence="6" id="KW-0812">Transmembrane</keyword>
<dbReference type="GO" id="GO:0000407">
    <property type="term" value="C:phagophore assembly site"/>
    <property type="evidence" value="ECO:0007669"/>
    <property type="project" value="TreeGrafter"/>
</dbReference>
<evidence type="ECO:0000313" key="9">
    <source>
        <dbReference type="Proteomes" id="UP000050833"/>
    </source>
</evidence>
<keyword evidence="9" id="KW-1185">Reference proteome</keyword>
<dbReference type="GO" id="GO:0004674">
    <property type="term" value="F:protein serine/threonine kinase activity"/>
    <property type="evidence" value="ECO:0007669"/>
    <property type="project" value="InterPro"/>
</dbReference>
<dbReference type="Proteomes" id="UP000050833">
    <property type="component" value="Unassembled WGS sequence"/>
</dbReference>
<dbReference type="PROSITE" id="PS00109">
    <property type="entry name" value="PROTEIN_KINASE_TYR"/>
    <property type="match status" value="1"/>
</dbReference>
<keyword evidence="2 5" id="KW-0547">Nucleotide-binding</keyword>
<keyword evidence="4 5" id="KW-0067">ATP-binding</keyword>
<dbReference type="RefSeq" id="WP_055944437.1">
    <property type="nucleotide sequence ID" value="NZ_JAQDCV010000005.1"/>
</dbReference>
<dbReference type="GO" id="GO:0005776">
    <property type="term" value="C:autophagosome"/>
    <property type="evidence" value="ECO:0007669"/>
    <property type="project" value="TreeGrafter"/>
</dbReference>
<dbReference type="InterPro" id="IPR017441">
    <property type="entry name" value="Protein_kinase_ATP_BS"/>
</dbReference>
<dbReference type="SUPFAM" id="SSF56112">
    <property type="entry name" value="Protein kinase-like (PK-like)"/>
    <property type="match status" value="1"/>
</dbReference>
<comment type="caution">
    <text evidence="8">The sequence shown here is derived from an EMBL/GenBank/DDBJ whole genome shotgun (WGS) entry which is preliminary data.</text>
</comment>
<proteinExistence type="predicted"/>
<evidence type="ECO:0000256" key="4">
    <source>
        <dbReference type="ARBA" id="ARBA00022840"/>
    </source>
</evidence>
<sequence>MANELCMNCFSVKGPYEVCRYCGYVEGTPPEQPHYLRPGTVLKGHFIVGTAIGVGGFGITYKCYDATLGVIVAIKEFFPVGLVNRSPGEMKVGLLSGEKEKQYKNQIKRFLMEAQSIAQFGKANDIVNVFDYFEENNTAYIVMEYIDGVLLKDYLEKQGALSPDIAMTIIEPVVEALKKIHASGIIHRDISPDNIFIAGEDSVKVFDFGAAILNDESGAKEGEKVIKVGYSAPEQYRDSAGQGYFTDIYSIGAILYQMITGQKPIESTEREYKDELKSPLELGFDIEPNLDRAIMEALAVQPALRFQGIQQFDDAINGKRKAEYPKVKLRIRKRKRIMVACMSLLALAAIGVGGLFFNNKIKHSDKLYNENAKIEKATDIVVWVDNDKMKDTVEKTVSRANMKVKSAVKSTKTSDGGQFTKEQKAENPKITVEVKNISDKNSGYKDMDAALKAAKDGKEKYPDMIQTDDITDITSNEKKMVSLKDNVYAMLNLRDYSYMSAYSKYYSDMKQMPTSFDIVLMYALKDIQTSRDKKSLMESRWYGKDGDYDNCKTVELDEILKNAGSGSESVYIDRKYRTLLSLYQNSNDVNSDGTWDSSDEDIKSSIKQFDDVSEDTVSWLKDKNNYGKKQFESNSENYLKGINIISGIEYRKELYKTQAAESDGYRLLIPVIDGKMLVRYTGTFSIFDNDDKDKKLASERLLYYMVAQDDFEDGEIQNYPLVLSSNGLEAATAISGQRSLEKMIKEIHTPCIMLNTNDGKINEK</sequence>
<evidence type="ECO:0000256" key="1">
    <source>
        <dbReference type="ARBA" id="ARBA00022679"/>
    </source>
</evidence>
<feature type="binding site" evidence="5">
    <location>
        <position position="75"/>
    </location>
    <ligand>
        <name>ATP</name>
        <dbReference type="ChEBI" id="CHEBI:30616"/>
    </ligand>
</feature>
<keyword evidence="6" id="KW-0472">Membrane</keyword>
<dbReference type="GO" id="GO:0005829">
    <property type="term" value="C:cytosol"/>
    <property type="evidence" value="ECO:0007669"/>
    <property type="project" value="TreeGrafter"/>
</dbReference>
<keyword evidence="3" id="KW-0418">Kinase</keyword>
<dbReference type="InterPro" id="IPR011009">
    <property type="entry name" value="Kinase-like_dom_sf"/>
</dbReference>
<feature type="transmembrane region" description="Helical" evidence="6">
    <location>
        <begin position="337"/>
        <end position="357"/>
    </location>
</feature>
<dbReference type="Pfam" id="PF00069">
    <property type="entry name" value="Pkinase"/>
    <property type="match status" value="1"/>
</dbReference>
<reference evidence="8 9" key="1">
    <citation type="submission" date="2015-10" db="EMBL/GenBank/DDBJ databases">
        <title>Butyribacter intestini gen. nov., sp. nov., a butyric acid-producing bacterium of the family Lachnospiraceae isolated from the human faeces.</title>
        <authorList>
            <person name="Zou Y."/>
            <person name="Xue W."/>
            <person name="Luo G."/>
            <person name="Lv M."/>
        </authorList>
    </citation>
    <scope>NUCLEOTIDE SEQUENCE [LARGE SCALE GENOMIC DNA]</scope>
    <source>
        <strain evidence="8 9">TF01-11</strain>
    </source>
</reference>
<dbReference type="PANTHER" id="PTHR24348">
    <property type="entry name" value="SERINE/THREONINE-PROTEIN KINASE UNC-51-RELATED"/>
    <property type="match status" value="1"/>
</dbReference>
<gene>
    <name evidence="8" type="ORF">APZ18_09930</name>
</gene>
<dbReference type="InterPro" id="IPR000719">
    <property type="entry name" value="Prot_kinase_dom"/>
</dbReference>
<dbReference type="Gene3D" id="3.30.200.20">
    <property type="entry name" value="Phosphorylase Kinase, domain 1"/>
    <property type="match status" value="1"/>
</dbReference>
<dbReference type="InterPro" id="IPR045269">
    <property type="entry name" value="Atg1-like"/>
</dbReference>